<gene>
    <name evidence="15" type="primary">putP</name>
    <name evidence="15" type="ORF">DL796_00490</name>
</gene>
<feature type="transmembrane region" description="Helical" evidence="14">
    <location>
        <begin position="361"/>
        <end position="386"/>
    </location>
</feature>
<feature type="transmembrane region" description="Helical" evidence="14">
    <location>
        <begin position="465"/>
        <end position="483"/>
    </location>
</feature>
<evidence type="ECO:0000256" key="6">
    <source>
        <dbReference type="ARBA" id="ARBA00022847"/>
    </source>
</evidence>
<comment type="function">
    <text evidence="14">Catalyzes the sodium-dependent uptake of extracellular L-proline.</text>
</comment>
<dbReference type="GO" id="GO:0015193">
    <property type="term" value="F:L-proline transmembrane transporter activity"/>
    <property type="evidence" value="ECO:0007669"/>
    <property type="project" value="TreeGrafter"/>
</dbReference>
<dbReference type="InterPro" id="IPR018212">
    <property type="entry name" value="Na/solute_symporter_CS"/>
</dbReference>
<dbReference type="PANTHER" id="PTHR48086">
    <property type="entry name" value="SODIUM/PROLINE SYMPORTER-RELATED"/>
    <property type="match status" value="1"/>
</dbReference>
<dbReference type="InterPro" id="IPR001734">
    <property type="entry name" value="Na/solute_symporter"/>
</dbReference>
<comment type="caution">
    <text evidence="15">The sequence shown here is derived from an EMBL/GenBank/DDBJ whole genome shotgun (WGS) entry which is preliminary data.</text>
</comment>
<keyword evidence="5 14" id="KW-0812">Transmembrane</keyword>
<reference evidence="15 16" key="1">
    <citation type="submission" date="2018-05" db="EMBL/GenBank/DDBJ databases">
        <title>Kangiella spongicola genome sequence.</title>
        <authorList>
            <person name="Maclea K.S."/>
            <person name="Goen A.E."/>
            <person name="Kelley C."/>
            <person name="Underriner A."/>
            <person name="Silverwood T."/>
            <person name="Trachtenberg A.M."/>
        </authorList>
    </citation>
    <scope>NUCLEOTIDE SEQUENCE [LARGE SCALE GENOMIC DNA]</scope>
    <source>
        <strain evidence="15 16">ATCC BAA-2076</strain>
    </source>
</reference>
<evidence type="ECO:0000256" key="7">
    <source>
        <dbReference type="ARBA" id="ARBA00022989"/>
    </source>
</evidence>
<keyword evidence="8 14" id="KW-0915">Sodium</keyword>
<dbReference type="GO" id="GO:0005886">
    <property type="term" value="C:plasma membrane"/>
    <property type="evidence" value="ECO:0007669"/>
    <property type="project" value="UniProtKB-SubCell"/>
</dbReference>
<dbReference type="PANTHER" id="PTHR48086:SF3">
    <property type="entry name" value="SODIUM_PROLINE SYMPORTER"/>
    <property type="match status" value="1"/>
</dbReference>
<dbReference type="Pfam" id="PF00474">
    <property type="entry name" value="SSF"/>
    <property type="match status" value="1"/>
</dbReference>
<evidence type="ECO:0000256" key="10">
    <source>
        <dbReference type="ARBA" id="ARBA00023136"/>
    </source>
</evidence>
<feature type="transmembrane region" description="Helical" evidence="14">
    <location>
        <begin position="301"/>
        <end position="322"/>
    </location>
</feature>
<keyword evidence="14" id="KW-0997">Cell inner membrane</keyword>
<feature type="transmembrane region" description="Helical" evidence="14">
    <location>
        <begin position="79"/>
        <end position="102"/>
    </location>
</feature>
<keyword evidence="11 14" id="KW-0739">Sodium transport</keyword>
<feature type="transmembrane region" description="Helical" evidence="14">
    <location>
        <begin position="51"/>
        <end position="73"/>
    </location>
</feature>
<keyword evidence="16" id="KW-1185">Reference proteome</keyword>
<evidence type="ECO:0000256" key="5">
    <source>
        <dbReference type="ARBA" id="ARBA00022692"/>
    </source>
</evidence>
<feature type="transmembrane region" description="Helical" evidence="14">
    <location>
        <begin position="440"/>
        <end position="458"/>
    </location>
</feature>
<evidence type="ECO:0000313" key="16">
    <source>
        <dbReference type="Proteomes" id="UP000247689"/>
    </source>
</evidence>
<evidence type="ECO:0000256" key="11">
    <source>
        <dbReference type="ARBA" id="ARBA00023201"/>
    </source>
</evidence>
<keyword evidence="14" id="KW-0029">Amino-acid transport</keyword>
<dbReference type="GO" id="GO:0031402">
    <property type="term" value="F:sodium ion binding"/>
    <property type="evidence" value="ECO:0007669"/>
    <property type="project" value="UniProtKB-UniRule"/>
</dbReference>
<name>A0A318D8V8_9GAMM</name>
<evidence type="ECO:0000256" key="1">
    <source>
        <dbReference type="ARBA" id="ARBA00004651"/>
    </source>
</evidence>
<dbReference type="InterPro" id="IPR050277">
    <property type="entry name" value="Sodium:Solute_Symporter"/>
</dbReference>
<feature type="transmembrane region" description="Helical" evidence="14">
    <location>
        <begin position="174"/>
        <end position="193"/>
    </location>
</feature>
<organism evidence="15 16">
    <name type="scientific">Kangiella spongicola</name>
    <dbReference type="NCBI Taxonomy" id="796379"/>
    <lineage>
        <taxon>Bacteria</taxon>
        <taxon>Pseudomonadati</taxon>
        <taxon>Pseudomonadota</taxon>
        <taxon>Gammaproteobacteria</taxon>
        <taxon>Kangiellales</taxon>
        <taxon>Kangiellaceae</taxon>
        <taxon>Kangiella</taxon>
    </lineage>
</organism>
<feature type="transmembrane region" description="Helical" evidence="14">
    <location>
        <begin position="407"/>
        <end position="428"/>
    </location>
</feature>
<feature type="transmembrane region" description="Helical" evidence="14">
    <location>
        <begin position="136"/>
        <end position="154"/>
    </location>
</feature>
<keyword evidence="6 14" id="KW-0769">Symport</keyword>
<evidence type="ECO:0000256" key="8">
    <source>
        <dbReference type="ARBA" id="ARBA00023053"/>
    </source>
</evidence>
<dbReference type="InterPro" id="IPR011851">
    <property type="entry name" value="Na/Pro_symporter"/>
</dbReference>
<dbReference type="GO" id="GO:0005298">
    <property type="term" value="F:proline:sodium symporter activity"/>
    <property type="evidence" value="ECO:0007669"/>
    <property type="project" value="UniProtKB-UniRule"/>
</dbReference>
<dbReference type="NCBIfam" id="TIGR02121">
    <property type="entry name" value="Na_Pro_sym"/>
    <property type="match status" value="1"/>
</dbReference>
<keyword evidence="10 14" id="KW-0472">Membrane</keyword>
<feature type="transmembrane region" description="Helical" evidence="14">
    <location>
        <begin position="200"/>
        <end position="219"/>
    </location>
</feature>
<evidence type="ECO:0000313" key="15">
    <source>
        <dbReference type="EMBL" id="PXF63664.1"/>
    </source>
</evidence>
<sequence length="553" mass="59923">MDSSSTELFNIWGMSVGPIEIAFGIYLIFMLAIGVWAYMKTNDSSDYMLGGRGLGGAVTALSAGASDMSGWILMGLPGAIYFSGLSESWLAFFLVVGAYLNWKFIAGRLRSYTEIADNALTLPDYFAGRFHDGGKWLRIAAVVVMIVFYGYYIGSGLVAGSKLFESSFGYDYNTALFVSTIVIISYTFLGGFLAVSWTDFFQGLIIAISLVVAPIVLLVEYNGLTGITEGVQRTGEALGKDNLASFTAGLFDENGTFLWITFLSLAAWGLGYFGQPHILARFMAIKSVNTVPQARRIGMTWMAVCVLGAVFVGFAGIAYFGGDFAASEYKLLTKDEVAALNTSQGAEKVFLLLTQALFNPWLAGFLLAAIMAAVMSTIDSQLLAVSSSVTEDIYKPHIRPEASETELVWVNRFVVILVAAIGIFVALGDSKNVLNLVGQAWAGFGAAFGPVIILSLLWKHMTRQGALAGIIAGAASVLIWDYLESLLTVAEKTNEAGEVIQEAQYSLFGLYELLPGFIIGLLAIYVVSKMTKVSEQTANQFDWYSNEFKKYKS</sequence>
<comment type="similarity">
    <text evidence="2 13">Belongs to the sodium:solute symporter (SSF) (TC 2.A.21) family.</text>
</comment>
<dbReference type="InterPro" id="IPR038377">
    <property type="entry name" value="Na/Glc_symporter_sf"/>
</dbReference>
<proteinExistence type="inferred from homology"/>
<evidence type="ECO:0000256" key="12">
    <source>
        <dbReference type="ARBA" id="ARBA00033708"/>
    </source>
</evidence>
<dbReference type="AlphaFoldDB" id="A0A318D8V8"/>
<dbReference type="Gene3D" id="1.20.1730.10">
    <property type="entry name" value="Sodium/glucose cotransporter"/>
    <property type="match status" value="1"/>
</dbReference>
<feature type="transmembrane region" description="Helical" evidence="14">
    <location>
        <begin position="503"/>
        <end position="527"/>
    </location>
</feature>
<comment type="subcellular location">
    <subcellularLocation>
        <location evidence="14">Cell inner membrane</location>
        <topology evidence="14">Multi-pass membrane protein</topology>
    </subcellularLocation>
    <subcellularLocation>
        <location evidence="1">Cell membrane</location>
        <topology evidence="1">Multi-pass membrane protein</topology>
    </subcellularLocation>
</comment>
<dbReference type="CDD" id="cd11475">
    <property type="entry name" value="SLC5sbd_PutP"/>
    <property type="match status" value="1"/>
</dbReference>
<keyword evidence="9 14" id="KW-0406">Ion transport</keyword>
<evidence type="ECO:0000256" key="3">
    <source>
        <dbReference type="ARBA" id="ARBA00022448"/>
    </source>
</evidence>
<dbReference type="GO" id="GO:0015824">
    <property type="term" value="P:proline transport"/>
    <property type="evidence" value="ECO:0007669"/>
    <property type="project" value="UniProtKB-UniRule"/>
</dbReference>
<dbReference type="PROSITE" id="PS00456">
    <property type="entry name" value="NA_SOLUT_SYMP_1"/>
    <property type="match status" value="1"/>
</dbReference>
<comment type="catalytic activity">
    <reaction evidence="12">
        <text>L-proline(in) + Na(+)(in) = L-proline(out) + Na(+)(out)</text>
        <dbReference type="Rhea" id="RHEA:28967"/>
        <dbReference type="ChEBI" id="CHEBI:29101"/>
        <dbReference type="ChEBI" id="CHEBI:60039"/>
    </reaction>
</comment>
<keyword evidence="7 14" id="KW-1133">Transmembrane helix</keyword>
<keyword evidence="3 14" id="KW-0813">Transport</keyword>
<dbReference type="OrthoDB" id="9789704at2"/>
<evidence type="ECO:0000256" key="14">
    <source>
        <dbReference type="RuleBase" id="RU366012"/>
    </source>
</evidence>
<feature type="transmembrane region" description="Helical" evidence="14">
    <location>
        <begin position="257"/>
        <end position="280"/>
    </location>
</feature>
<protein>
    <recommendedName>
        <fullName evidence="14">Sodium/proline symporter</fullName>
    </recommendedName>
    <alternativeName>
        <fullName evidence="14">Proline permease</fullName>
    </alternativeName>
</protein>
<evidence type="ECO:0000256" key="9">
    <source>
        <dbReference type="ARBA" id="ARBA00023065"/>
    </source>
</evidence>
<dbReference type="EMBL" id="QICH01000001">
    <property type="protein sequence ID" value="PXF63664.1"/>
    <property type="molecule type" value="Genomic_DNA"/>
</dbReference>
<evidence type="ECO:0000256" key="13">
    <source>
        <dbReference type="RuleBase" id="RU362091"/>
    </source>
</evidence>
<dbReference type="Proteomes" id="UP000247689">
    <property type="component" value="Unassembled WGS sequence"/>
</dbReference>
<dbReference type="NCBIfam" id="TIGR00813">
    <property type="entry name" value="sss"/>
    <property type="match status" value="1"/>
</dbReference>
<dbReference type="PROSITE" id="PS50283">
    <property type="entry name" value="NA_SOLUT_SYMP_3"/>
    <property type="match status" value="1"/>
</dbReference>
<evidence type="ECO:0000256" key="4">
    <source>
        <dbReference type="ARBA" id="ARBA00022475"/>
    </source>
</evidence>
<accession>A0A318D8V8</accession>
<keyword evidence="4" id="KW-1003">Cell membrane</keyword>
<evidence type="ECO:0000256" key="2">
    <source>
        <dbReference type="ARBA" id="ARBA00006434"/>
    </source>
</evidence>
<feature type="transmembrane region" description="Helical" evidence="14">
    <location>
        <begin position="20"/>
        <end position="39"/>
    </location>
</feature>